<evidence type="ECO:0000313" key="6">
    <source>
        <dbReference type="EMBL" id="CAF4004123.1"/>
    </source>
</evidence>
<dbReference type="Proteomes" id="UP000663832">
    <property type="component" value="Unassembled WGS sequence"/>
</dbReference>
<sequence length="86" mass="9352">MTMHGTGMDYSTLNHFHRVARAMNHYVATSSHNSSHTGRDGFHVGPPFYPNSGLGNRVAGGLHSIGMPNSFVSLGYRVGQMVDSYL</sequence>
<evidence type="ECO:0000313" key="7">
    <source>
        <dbReference type="Proteomes" id="UP000663832"/>
    </source>
</evidence>
<reference evidence="5" key="1">
    <citation type="submission" date="2021-02" db="EMBL/GenBank/DDBJ databases">
        <authorList>
            <person name="Nowell W R."/>
        </authorList>
    </citation>
    <scope>NUCLEOTIDE SEQUENCE</scope>
</reference>
<organism evidence="5 8">
    <name type="scientific">Adineta steineri</name>
    <dbReference type="NCBI Taxonomy" id="433720"/>
    <lineage>
        <taxon>Eukaryota</taxon>
        <taxon>Metazoa</taxon>
        <taxon>Spiralia</taxon>
        <taxon>Gnathifera</taxon>
        <taxon>Rotifera</taxon>
        <taxon>Eurotatoria</taxon>
        <taxon>Bdelloidea</taxon>
        <taxon>Adinetida</taxon>
        <taxon>Adinetidae</taxon>
        <taxon>Adineta</taxon>
    </lineage>
</organism>
<name>A0A818JZR1_9BILA</name>
<proteinExistence type="predicted"/>
<protein>
    <submittedName>
        <fullName evidence="5">Uncharacterized protein</fullName>
    </submittedName>
</protein>
<dbReference type="EMBL" id="CAJOAY010003133">
    <property type="protein sequence ID" value="CAF4004123.1"/>
    <property type="molecule type" value="Genomic_DNA"/>
</dbReference>
<gene>
    <name evidence="2" type="ORF">BJG266_LOCUS3920</name>
    <name evidence="1" type="ORF">IZO911_LOCUS5211</name>
    <name evidence="5" type="ORF">KXQ929_LOCUS2538</name>
    <name evidence="6" type="ORF">OKA104_LOCUS29964</name>
    <name evidence="4" type="ORF">QVE165_LOCUS9864</name>
    <name evidence="3" type="ORF">VCS650_LOCUS7433</name>
</gene>
<evidence type="ECO:0000313" key="5">
    <source>
        <dbReference type="EMBL" id="CAF3548632.1"/>
    </source>
</evidence>
<dbReference type="EMBL" id="CAJNOI010000009">
    <property type="protein sequence ID" value="CAF0777325.1"/>
    <property type="molecule type" value="Genomic_DNA"/>
</dbReference>
<dbReference type="Proteomes" id="UP000663877">
    <property type="component" value="Unassembled WGS sequence"/>
</dbReference>
<comment type="caution">
    <text evidence="5">The sequence shown here is derived from an EMBL/GenBank/DDBJ whole genome shotgun (WGS) entry which is preliminary data.</text>
</comment>
<dbReference type="Proteomes" id="UP000663881">
    <property type="component" value="Unassembled WGS sequence"/>
</dbReference>
<dbReference type="OrthoDB" id="9971208at2759"/>
<dbReference type="EMBL" id="CAJNON010000047">
    <property type="protein sequence ID" value="CAF0865540.1"/>
    <property type="molecule type" value="Genomic_DNA"/>
</dbReference>
<accession>A0A818JZR1</accession>
<dbReference type="Proteomes" id="UP000663891">
    <property type="component" value="Unassembled WGS sequence"/>
</dbReference>
<evidence type="ECO:0000313" key="1">
    <source>
        <dbReference type="EMBL" id="CAF0769764.1"/>
    </source>
</evidence>
<keyword evidence="7" id="KW-1185">Reference proteome</keyword>
<evidence type="ECO:0000313" key="2">
    <source>
        <dbReference type="EMBL" id="CAF0777325.1"/>
    </source>
</evidence>
<dbReference type="AlphaFoldDB" id="A0A818JZR1"/>
<dbReference type="Proteomes" id="UP000663860">
    <property type="component" value="Unassembled WGS sequence"/>
</dbReference>
<dbReference type="EMBL" id="CAJNOM010000045">
    <property type="protein sequence ID" value="CAF0908342.1"/>
    <property type="molecule type" value="Genomic_DNA"/>
</dbReference>
<dbReference type="Proteomes" id="UP000663868">
    <property type="component" value="Unassembled WGS sequence"/>
</dbReference>
<dbReference type="EMBL" id="CAJOBB010000076">
    <property type="protein sequence ID" value="CAF3548632.1"/>
    <property type="molecule type" value="Genomic_DNA"/>
</dbReference>
<dbReference type="EMBL" id="CAJNOE010000030">
    <property type="protein sequence ID" value="CAF0769764.1"/>
    <property type="molecule type" value="Genomic_DNA"/>
</dbReference>
<evidence type="ECO:0000313" key="3">
    <source>
        <dbReference type="EMBL" id="CAF0865540.1"/>
    </source>
</evidence>
<evidence type="ECO:0000313" key="4">
    <source>
        <dbReference type="EMBL" id="CAF0908342.1"/>
    </source>
</evidence>
<evidence type="ECO:0000313" key="8">
    <source>
        <dbReference type="Proteomes" id="UP000663868"/>
    </source>
</evidence>